<keyword evidence="1" id="KW-1133">Transmembrane helix</keyword>
<name>A0A4S8QBC5_9ACTN</name>
<accession>A0A4S8QBC5</accession>
<protein>
    <recommendedName>
        <fullName evidence="4">DUF3137 domain-containing protein</fullName>
    </recommendedName>
</protein>
<keyword evidence="1" id="KW-0472">Membrane</keyword>
<dbReference type="Proteomes" id="UP000308760">
    <property type="component" value="Unassembled WGS sequence"/>
</dbReference>
<dbReference type="OrthoDB" id="190895at2"/>
<dbReference type="AlphaFoldDB" id="A0A4S8QBC5"/>
<reference evidence="2 3" key="2">
    <citation type="submission" date="2019-05" db="EMBL/GenBank/DDBJ databases">
        <title>Glycomyces buryatensis sp. nov.</title>
        <authorList>
            <person name="Nikitina E."/>
        </authorList>
    </citation>
    <scope>NUCLEOTIDE SEQUENCE [LARGE SCALE GENOMIC DNA]</scope>
    <source>
        <strain evidence="2 3">18</strain>
    </source>
</reference>
<dbReference type="RefSeq" id="WP_136534196.1">
    <property type="nucleotide sequence ID" value="NZ_STGY01000037.1"/>
</dbReference>
<gene>
    <name evidence="2" type="ORF">FAB82_08910</name>
</gene>
<dbReference type="EMBL" id="STGY01000037">
    <property type="protein sequence ID" value="THV41833.1"/>
    <property type="molecule type" value="Genomic_DNA"/>
</dbReference>
<feature type="transmembrane region" description="Helical" evidence="1">
    <location>
        <begin position="6"/>
        <end position="26"/>
    </location>
</feature>
<sequence>MEFPQLAPWQIALWGLGLAFVLFVLFGMTRVARLYAPYLKTLHEQAASWAHHHRIDYAARDQRWLNVPRRIHPRGFSTVPTTSVKADDGSTFTITPDATFGAVTARPGTSDVTLGLVVEHVMNWTVQGMPMTAMQTRTPVASAVTRESKSHFWNAFKYRYWQIVMVRLPQPLPSLGILPNSRIMRHASNQLGYRDLTLEYQDFNRQYYIVSSDDRFSYDALMPQTMEWLRRLELGPQQLLVIDGDWCRLAKAQPMKLEELQPQAEILAGFVRSLPRRVWEQ</sequence>
<keyword evidence="3" id="KW-1185">Reference proteome</keyword>
<proteinExistence type="predicted"/>
<keyword evidence="1" id="KW-0812">Transmembrane</keyword>
<reference evidence="3" key="1">
    <citation type="submission" date="2019-04" db="EMBL/GenBank/DDBJ databases">
        <title>Nocardioides xinjiangensis sp. nov.</title>
        <authorList>
            <person name="Liu S."/>
        </authorList>
    </citation>
    <scope>NUCLEOTIDE SEQUENCE [LARGE SCALE GENOMIC DNA]</scope>
    <source>
        <strain evidence="3">18</strain>
    </source>
</reference>
<organism evidence="2 3">
    <name type="scientific">Glycomyces buryatensis</name>
    <dbReference type="NCBI Taxonomy" id="2570927"/>
    <lineage>
        <taxon>Bacteria</taxon>
        <taxon>Bacillati</taxon>
        <taxon>Actinomycetota</taxon>
        <taxon>Actinomycetes</taxon>
        <taxon>Glycomycetales</taxon>
        <taxon>Glycomycetaceae</taxon>
        <taxon>Glycomyces</taxon>
    </lineage>
</organism>
<evidence type="ECO:0000256" key="1">
    <source>
        <dbReference type="SAM" id="Phobius"/>
    </source>
</evidence>
<evidence type="ECO:0000313" key="3">
    <source>
        <dbReference type="Proteomes" id="UP000308760"/>
    </source>
</evidence>
<evidence type="ECO:0000313" key="2">
    <source>
        <dbReference type="EMBL" id="THV41833.1"/>
    </source>
</evidence>
<comment type="caution">
    <text evidence="2">The sequence shown here is derived from an EMBL/GenBank/DDBJ whole genome shotgun (WGS) entry which is preliminary data.</text>
</comment>
<evidence type="ECO:0008006" key="4">
    <source>
        <dbReference type="Google" id="ProtNLM"/>
    </source>
</evidence>